<keyword evidence="2" id="KW-1185">Reference proteome</keyword>
<dbReference type="AlphaFoldDB" id="A0AAP8MB09"/>
<gene>
    <name evidence="1" type="ORF">C0029_18925</name>
</gene>
<proteinExistence type="predicted"/>
<protein>
    <submittedName>
        <fullName evidence="1">Uncharacterized protein</fullName>
    </submittedName>
</protein>
<name>A0AAP8MB09_9GAMM</name>
<sequence>MLGVLLLIGLMWVFTNESRASYSDYKGTVCCLSDSYFVEDGQASPLRMMYVDLDNGQRVEVPIRYRQFFVHYEQHGRILVRRSAKKEGSHPRYMAVRYLDADNR</sequence>
<accession>A0AAP8MB09</accession>
<evidence type="ECO:0000313" key="1">
    <source>
        <dbReference type="EMBL" id="PLW84503.1"/>
    </source>
</evidence>
<dbReference type="KEGG" id="hja:BST95_06680"/>
<comment type="caution">
    <text evidence="1">The sequence shown here is derived from an EMBL/GenBank/DDBJ whole genome shotgun (WGS) entry which is preliminary data.</text>
</comment>
<organism evidence="1 2">
    <name type="scientific">Halioglobus japonicus</name>
    <dbReference type="NCBI Taxonomy" id="930805"/>
    <lineage>
        <taxon>Bacteria</taxon>
        <taxon>Pseudomonadati</taxon>
        <taxon>Pseudomonadota</taxon>
        <taxon>Gammaproteobacteria</taxon>
        <taxon>Cellvibrionales</taxon>
        <taxon>Halieaceae</taxon>
        <taxon>Halioglobus</taxon>
    </lineage>
</organism>
<dbReference type="Proteomes" id="UP000235162">
    <property type="component" value="Unassembled WGS sequence"/>
</dbReference>
<dbReference type="EMBL" id="PKUR01000013">
    <property type="protein sequence ID" value="PLW84503.1"/>
    <property type="molecule type" value="Genomic_DNA"/>
</dbReference>
<reference evidence="1 2" key="1">
    <citation type="submission" date="2018-01" db="EMBL/GenBank/DDBJ databases">
        <title>The draft genome sequence of Halioglobus japonicus S1-36.</title>
        <authorList>
            <person name="Du Z.-J."/>
            <person name="Shi M.-J."/>
        </authorList>
    </citation>
    <scope>NUCLEOTIDE SEQUENCE [LARGE SCALE GENOMIC DNA]</scope>
    <source>
        <strain evidence="1 2">S1-36</strain>
    </source>
</reference>
<evidence type="ECO:0000313" key="2">
    <source>
        <dbReference type="Proteomes" id="UP000235162"/>
    </source>
</evidence>